<reference evidence="2 3" key="1">
    <citation type="submission" date="2018-09" db="EMBL/GenBank/DDBJ databases">
        <title>The draft genome of Acinetobacter spp. strains.</title>
        <authorList>
            <person name="Qin J."/>
            <person name="Feng Y."/>
            <person name="Zong Z."/>
        </authorList>
    </citation>
    <scope>NUCLEOTIDE SEQUENCE [LARGE SCALE GENOMIC DNA]</scope>
    <source>
        <strain evidence="2 3">WCHAc060002</strain>
    </source>
</reference>
<keyword evidence="1" id="KW-1133">Transmembrane helix</keyword>
<proteinExistence type="predicted"/>
<comment type="caution">
    <text evidence="2">The sequence shown here is derived from an EMBL/GenBank/DDBJ whole genome shotgun (WGS) entry which is preliminary data.</text>
</comment>
<protein>
    <submittedName>
        <fullName evidence="2">Uncharacterized protein</fullName>
    </submittedName>
</protein>
<accession>A0A3A8GNR2</accession>
<sequence length="218" mass="24613">MIDNYMGDRPAKITTLKQPDKMLAIGQVQGSGNEQGMLFLGENYSYLITQGGEQLLKLIQQVPPEQRILHNQLPIIFHVNQKDNTFEGELQFRYPTPSYLIEYEQLKKIEALGFNDLLVAKIGKTKRAAYQVAKIKFKGKIYQSVKPNQIQYQLSQAYPISLQRSQIKQRKESGLHTLTGLILTPLAITFDIVTFPIIIVAAPIAIGVALATEDNPWQ</sequence>
<organism evidence="2 3">
    <name type="scientific">Acinetobacter cumulans</name>
    <dbReference type="NCBI Taxonomy" id="2136182"/>
    <lineage>
        <taxon>Bacteria</taxon>
        <taxon>Pseudomonadati</taxon>
        <taxon>Pseudomonadota</taxon>
        <taxon>Gammaproteobacteria</taxon>
        <taxon>Moraxellales</taxon>
        <taxon>Moraxellaceae</taxon>
        <taxon>Acinetobacter</taxon>
    </lineage>
</organism>
<name>A0A3A8GNR2_9GAMM</name>
<evidence type="ECO:0000256" key="1">
    <source>
        <dbReference type="SAM" id="Phobius"/>
    </source>
</evidence>
<gene>
    <name evidence="2" type="ORF">D7V64_03545</name>
</gene>
<evidence type="ECO:0000313" key="2">
    <source>
        <dbReference type="EMBL" id="RKG54663.1"/>
    </source>
</evidence>
<keyword evidence="1" id="KW-0472">Membrane</keyword>
<feature type="transmembrane region" description="Helical" evidence="1">
    <location>
        <begin position="178"/>
        <end position="211"/>
    </location>
</feature>
<dbReference type="AlphaFoldDB" id="A0A3A8GNR2"/>
<evidence type="ECO:0000313" key="3">
    <source>
        <dbReference type="Proteomes" id="UP000281084"/>
    </source>
</evidence>
<keyword evidence="1" id="KW-0812">Transmembrane</keyword>
<dbReference type="EMBL" id="RAXZ01000003">
    <property type="protein sequence ID" value="RKG54663.1"/>
    <property type="molecule type" value="Genomic_DNA"/>
</dbReference>
<dbReference type="Proteomes" id="UP000281084">
    <property type="component" value="Unassembled WGS sequence"/>
</dbReference>